<dbReference type="InterPro" id="IPR027417">
    <property type="entry name" value="P-loop_NTPase"/>
</dbReference>
<feature type="transmembrane region" description="Helical" evidence="1">
    <location>
        <begin position="12"/>
        <end position="35"/>
    </location>
</feature>
<dbReference type="SMART" id="SM00321">
    <property type="entry name" value="WSC"/>
    <property type="match status" value="1"/>
</dbReference>
<protein>
    <submittedName>
        <fullName evidence="3">WSCD1</fullName>
    </submittedName>
</protein>
<accession>A0A7J7JP97</accession>
<evidence type="ECO:0000313" key="4">
    <source>
        <dbReference type="Proteomes" id="UP000593567"/>
    </source>
</evidence>
<keyword evidence="4" id="KW-1185">Reference proteome</keyword>
<organism evidence="3 4">
    <name type="scientific">Bugula neritina</name>
    <name type="common">Brown bryozoan</name>
    <name type="synonym">Sertularia neritina</name>
    <dbReference type="NCBI Taxonomy" id="10212"/>
    <lineage>
        <taxon>Eukaryota</taxon>
        <taxon>Metazoa</taxon>
        <taxon>Spiralia</taxon>
        <taxon>Lophotrochozoa</taxon>
        <taxon>Bryozoa</taxon>
        <taxon>Gymnolaemata</taxon>
        <taxon>Cheilostomatida</taxon>
        <taxon>Flustrina</taxon>
        <taxon>Buguloidea</taxon>
        <taxon>Bugulidae</taxon>
        <taxon>Bugula</taxon>
    </lineage>
</organism>
<dbReference type="GO" id="GO:0006790">
    <property type="term" value="P:sulfur compound metabolic process"/>
    <property type="evidence" value="ECO:0007669"/>
    <property type="project" value="TreeGrafter"/>
</dbReference>
<dbReference type="GO" id="GO:0001517">
    <property type="term" value="F:N-acetylglucosamine 6-O-sulfotransferase activity"/>
    <property type="evidence" value="ECO:0007669"/>
    <property type="project" value="TreeGrafter"/>
</dbReference>
<comment type="caution">
    <text evidence="3">The sequence shown here is derived from an EMBL/GenBank/DDBJ whole genome shotgun (WGS) entry which is preliminary data.</text>
</comment>
<evidence type="ECO:0000256" key="1">
    <source>
        <dbReference type="SAM" id="Phobius"/>
    </source>
</evidence>
<name>A0A7J7JP97_BUGNE</name>
<sequence length="632" mass="70891">MLCSRSKLKISFIIICLVLLFYYWLMLKATGFFAVEPTSSYSFKIVKSIKTVELNEQVEPIEQVEAIEQDSEEVEKDLHSFDEPEPLNCQLYSEKRPFVKSTKTAKYMTPHVCQLFCLKNNSTFMGLTRGDTCICANQNGAGYVQKDSDCKLPCSGNAAKHCGGIDTISMYRIDTVDGNSTWSTWMRVPLGADNFVRTRYRKCSRLVDEPTSCSAELDKDFINAGDGELNPKIKNNVIGCFTSYSFAMTDKTPPKYVKLTIPASSGDSCLEECSSTSSKYAVFVEGQCYCTTSLGWAQPADTCVYQFGATVYSVKPISDNSVTLVFEKRRTKLKVGVVAYFRGGSTLASSLFYLHQGSLSVYEMDKLLGSKWPNVAVMGAENERSELFLSKIYPAWFYCDSTALPGIFYRMYPKSGGKFNTGLESLEACQRKVKITEVGSLCAVYVKEKCLMSPIVSAKTVRILHAGTLAQAVKLYSDIQFIYVLRDPRAMQASRASMIKWYGEDQVSRLRDLCWEIKELHGVFGTSGNTHVVHYEDMATDIIASATQLYKETNITLTGELLEKLKQLTGEGAVRKSNFDIVQKDPKSRIGSWVHNKKMFDRIKTADSSDECAQVFKYYSSYYKPLTKILSS</sequence>
<keyword evidence="1" id="KW-0812">Transmembrane</keyword>
<dbReference type="SUPFAM" id="SSF52540">
    <property type="entry name" value="P-loop containing nucleoside triphosphate hydrolases"/>
    <property type="match status" value="1"/>
</dbReference>
<evidence type="ECO:0000313" key="3">
    <source>
        <dbReference type="EMBL" id="KAF6028162.1"/>
    </source>
</evidence>
<evidence type="ECO:0000259" key="2">
    <source>
        <dbReference type="PROSITE" id="PS51212"/>
    </source>
</evidence>
<dbReference type="PANTHER" id="PTHR10704">
    <property type="entry name" value="CARBOHYDRATE SULFOTRANSFERASE"/>
    <property type="match status" value="1"/>
</dbReference>
<dbReference type="Gene3D" id="3.40.50.300">
    <property type="entry name" value="P-loop containing nucleotide triphosphate hydrolases"/>
    <property type="match status" value="1"/>
</dbReference>
<gene>
    <name evidence="3" type="ORF">EB796_013528</name>
</gene>
<proteinExistence type="predicted"/>
<dbReference type="PANTHER" id="PTHR10704:SF44">
    <property type="entry name" value="LD35051P-RELATED"/>
    <property type="match status" value="1"/>
</dbReference>
<dbReference type="EMBL" id="VXIV02001983">
    <property type="protein sequence ID" value="KAF6028162.1"/>
    <property type="molecule type" value="Genomic_DNA"/>
</dbReference>
<dbReference type="AlphaFoldDB" id="A0A7J7JP97"/>
<keyword evidence="1" id="KW-1133">Transmembrane helix</keyword>
<dbReference type="InterPro" id="IPR002889">
    <property type="entry name" value="WSC_carb-bd"/>
</dbReference>
<dbReference type="OrthoDB" id="5987729at2759"/>
<feature type="domain" description="WSC" evidence="2">
    <location>
        <begin position="83"/>
        <end position="174"/>
    </location>
</feature>
<dbReference type="Proteomes" id="UP000593567">
    <property type="component" value="Unassembled WGS sequence"/>
</dbReference>
<keyword evidence="1" id="KW-0472">Membrane</keyword>
<dbReference type="PROSITE" id="PS51212">
    <property type="entry name" value="WSC"/>
    <property type="match status" value="1"/>
</dbReference>
<dbReference type="InterPro" id="IPR051135">
    <property type="entry name" value="Gal/GlcNAc/GalNAc_ST"/>
</dbReference>
<dbReference type="Pfam" id="PF01822">
    <property type="entry name" value="WSC"/>
    <property type="match status" value="1"/>
</dbReference>
<reference evidence="3" key="1">
    <citation type="submission" date="2020-06" db="EMBL/GenBank/DDBJ databases">
        <title>Draft genome of Bugula neritina, a colonial animal packing powerful symbionts and potential medicines.</title>
        <authorList>
            <person name="Rayko M."/>
        </authorList>
    </citation>
    <scope>NUCLEOTIDE SEQUENCE [LARGE SCALE GENOMIC DNA]</scope>
    <source>
        <strain evidence="3">Kwan_BN1</strain>
    </source>
</reference>
<dbReference type="GO" id="GO:0006044">
    <property type="term" value="P:N-acetylglucosamine metabolic process"/>
    <property type="evidence" value="ECO:0007669"/>
    <property type="project" value="TreeGrafter"/>
</dbReference>